<keyword evidence="2" id="KW-0472">Membrane</keyword>
<proteinExistence type="predicted"/>
<dbReference type="GeneID" id="54350216"/>
<dbReference type="EMBL" id="ML978968">
    <property type="protein sequence ID" value="KAF1928735.1"/>
    <property type="molecule type" value="Genomic_DNA"/>
</dbReference>
<evidence type="ECO:0000256" key="1">
    <source>
        <dbReference type="SAM" id="MobiDB-lite"/>
    </source>
</evidence>
<reference evidence="3" key="1">
    <citation type="journal article" date="2020" name="Stud. Mycol.">
        <title>101 Dothideomycetes genomes: a test case for predicting lifestyles and emergence of pathogens.</title>
        <authorList>
            <person name="Haridas S."/>
            <person name="Albert R."/>
            <person name="Binder M."/>
            <person name="Bloem J."/>
            <person name="Labutti K."/>
            <person name="Salamov A."/>
            <person name="Andreopoulos B."/>
            <person name="Baker S."/>
            <person name="Barry K."/>
            <person name="Bills G."/>
            <person name="Bluhm B."/>
            <person name="Cannon C."/>
            <person name="Castanera R."/>
            <person name="Culley D."/>
            <person name="Daum C."/>
            <person name="Ezra D."/>
            <person name="Gonzalez J."/>
            <person name="Henrissat B."/>
            <person name="Kuo A."/>
            <person name="Liang C."/>
            <person name="Lipzen A."/>
            <person name="Lutzoni F."/>
            <person name="Magnuson J."/>
            <person name="Mondo S."/>
            <person name="Nolan M."/>
            <person name="Ohm R."/>
            <person name="Pangilinan J."/>
            <person name="Park H.-J."/>
            <person name="Ramirez L."/>
            <person name="Alfaro M."/>
            <person name="Sun H."/>
            <person name="Tritt A."/>
            <person name="Yoshinaga Y."/>
            <person name="Zwiers L.-H."/>
            <person name="Turgeon B."/>
            <person name="Goodwin S."/>
            <person name="Spatafora J."/>
            <person name="Crous P."/>
            <person name="Grigoriev I."/>
        </authorList>
    </citation>
    <scope>NUCLEOTIDE SEQUENCE</scope>
    <source>
        <strain evidence="3">CBS 183.55</strain>
    </source>
</reference>
<protein>
    <submittedName>
        <fullName evidence="3">Uncharacterized protein</fullName>
    </submittedName>
</protein>
<organism evidence="3 4">
    <name type="scientific">Didymella exigua CBS 183.55</name>
    <dbReference type="NCBI Taxonomy" id="1150837"/>
    <lineage>
        <taxon>Eukaryota</taxon>
        <taxon>Fungi</taxon>
        <taxon>Dikarya</taxon>
        <taxon>Ascomycota</taxon>
        <taxon>Pezizomycotina</taxon>
        <taxon>Dothideomycetes</taxon>
        <taxon>Pleosporomycetidae</taxon>
        <taxon>Pleosporales</taxon>
        <taxon>Pleosporineae</taxon>
        <taxon>Didymellaceae</taxon>
        <taxon>Didymella</taxon>
    </lineage>
</organism>
<keyword evidence="2" id="KW-0812">Transmembrane</keyword>
<gene>
    <name evidence="3" type="ORF">M421DRAFT_420634</name>
</gene>
<evidence type="ECO:0000313" key="3">
    <source>
        <dbReference type="EMBL" id="KAF1928735.1"/>
    </source>
</evidence>
<accession>A0A6A5RK35</accession>
<dbReference type="OrthoDB" id="3743447at2759"/>
<feature type="region of interest" description="Disordered" evidence="1">
    <location>
        <begin position="194"/>
        <end position="238"/>
    </location>
</feature>
<dbReference type="AlphaFoldDB" id="A0A6A5RK35"/>
<dbReference type="Proteomes" id="UP000800082">
    <property type="component" value="Unassembled WGS sequence"/>
</dbReference>
<evidence type="ECO:0000313" key="4">
    <source>
        <dbReference type="Proteomes" id="UP000800082"/>
    </source>
</evidence>
<keyword evidence="2" id="KW-1133">Transmembrane helix</keyword>
<feature type="compositionally biased region" description="Polar residues" evidence="1">
    <location>
        <begin position="222"/>
        <end position="233"/>
    </location>
</feature>
<dbReference type="RefSeq" id="XP_033448983.1">
    <property type="nucleotide sequence ID" value="XM_033592548.1"/>
</dbReference>
<name>A0A6A5RK35_9PLEO</name>
<keyword evidence="4" id="KW-1185">Reference proteome</keyword>
<evidence type="ECO:0000256" key="2">
    <source>
        <dbReference type="SAM" id="Phobius"/>
    </source>
</evidence>
<feature type="transmembrane region" description="Helical" evidence="2">
    <location>
        <begin position="56"/>
        <end position="78"/>
    </location>
</feature>
<feature type="region of interest" description="Disordered" evidence="1">
    <location>
        <begin position="146"/>
        <end position="171"/>
    </location>
</feature>
<sequence length="376" mass="41795">MHILARVKGCNDHQLTSTNLVRYPLPRCRHSDLVHVTVASSLADIKDISFLLQSRITISTICIHPIASFGGFFFALHLTSSSLCIMQFHLPNPATVVSHQPADNIKPELTNVKLPPIRQVTPEQRYNYSSSVSTYDSDVSRRPSVSSIASSGFHPSRSASPAFSSCPLEPQYGETRPLDRLRLQAGHVFPYTTPTHESTAVVSHTGGKASKKKREDRKQYSKRASTGTISSKVQKSDNEAGNRYCQALDQAELAEVCRQANINIENTAAPRHGGPGAWIALKNNNIAWDVRQDGIEPSMWNKSSVNGSAILQLRHSNKQFADTNSWLNELIKRWPSTSKEQLLEQITQHKQCLVAATSTRGEAHWKTASERMVYEI</sequence>